<name>A0AA38IVP3_9CUCU</name>
<sequence>MLILVSNYMNRQHSVGEVTDAMGCTSDEHVREPVHIKIMLSLSWTLFQRFEIRIPSLRDEPGVTWSKGVHGCKAAAARVPHVNDEAEPDGIPLSD</sequence>
<dbReference type="Proteomes" id="UP001168821">
    <property type="component" value="Unassembled WGS sequence"/>
</dbReference>
<protein>
    <submittedName>
        <fullName evidence="1">Uncharacterized protein</fullName>
    </submittedName>
</protein>
<organism evidence="1 2">
    <name type="scientific">Zophobas morio</name>
    <dbReference type="NCBI Taxonomy" id="2755281"/>
    <lineage>
        <taxon>Eukaryota</taxon>
        <taxon>Metazoa</taxon>
        <taxon>Ecdysozoa</taxon>
        <taxon>Arthropoda</taxon>
        <taxon>Hexapoda</taxon>
        <taxon>Insecta</taxon>
        <taxon>Pterygota</taxon>
        <taxon>Neoptera</taxon>
        <taxon>Endopterygota</taxon>
        <taxon>Coleoptera</taxon>
        <taxon>Polyphaga</taxon>
        <taxon>Cucujiformia</taxon>
        <taxon>Tenebrionidae</taxon>
        <taxon>Zophobas</taxon>
    </lineage>
</organism>
<dbReference type="AlphaFoldDB" id="A0AA38IVP3"/>
<comment type="caution">
    <text evidence="1">The sequence shown here is derived from an EMBL/GenBank/DDBJ whole genome shotgun (WGS) entry which is preliminary data.</text>
</comment>
<accession>A0AA38IVP3</accession>
<dbReference type="EMBL" id="JALNTZ010000002">
    <property type="protein sequence ID" value="KAJ3661211.1"/>
    <property type="molecule type" value="Genomic_DNA"/>
</dbReference>
<evidence type="ECO:0000313" key="1">
    <source>
        <dbReference type="EMBL" id="KAJ3661211.1"/>
    </source>
</evidence>
<evidence type="ECO:0000313" key="2">
    <source>
        <dbReference type="Proteomes" id="UP001168821"/>
    </source>
</evidence>
<proteinExistence type="predicted"/>
<keyword evidence="2" id="KW-1185">Reference proteome</keyword>
<reference evidence="1" key="1">
    <citation type="journal article" date="2023" name="G3 (Bethesda)">
        <title>Whole genome assemblies of Zophobas morio and Tenebrio molitor.</title>
        <authorList>
            <person name="Kaur S."/>
            <person name="Stinson S.A."/>
            <person name="diCenzo G.C."/>
        </authorList>
    </citation>
    <scope>NUCLEOTIDE SEQUENCE</scope>
    <source>
        <strain evidence="1">QUZm001</strain>
    </source>
</reference>
<gene>
    <name evidence="1" type="ORF">Zmor_005619</name>
</gene>